<evidence type="ECO:0000256" key="1">
    <source>
        <dbReference type="SAM" id="SignalP"/>
    </source>
</evidence>
<accession>A0A1B7NRS3</accession>
<gene>
    <name evidence="2" type="ORF">ACJ72_06254</name>
</gene>
<dbReference type="AlphaFoldDB" id="A0A1B7NRS3"/>
<dbReference type="Proteomes" id="UP000091918">
    <property type="component" value="Unassembled WGS sequence"/>
</dbReference>
<evidence type="ECO:0000313" key="2">
    <source>
        <dbReference type="EMBL" id="OAX79426.1"/>
    </source>
</evidence>
<feature type="signal peptide" evidence="1">
    <location>
        <begin position="1"/>
        <end position="23"/>
    </location>
</feature>
<dbReference type="STRING" id="1658172.A0A1B7NRS3"/>
<sequence>MVLFPSLWLTTAATLCALKPALAEFKNITVGDYQLKATGYSDIVGDLDKVLPVRSLKHVLENTNHKNPNSSPDVKNSLQAFTWEDVKGYDDVNTRKWYPQGVTTTADATDGGDYQGDIVTLVSWHSDKYNDGKRGARISFINMNKGAERAYRNVLLVKPTEGGSKPDFEALSGLHAGGIAWYGHFLYVVATTGGLLVFDMRHIYQVSTGDGIGRVGNEYQAYNYKYVLPQMRAYNWQPKEGVKNLHFSFVSLDRTSNPASLVTGEWFPSGPARVTHWDLDQSSHLLKVDGDNIATASRAVQHSITNIQGSITINNKYFLTQSRGSLWTFSWKHGQKEHKDVFSGVPEDLSYQKGYGLWSLMEPPGNRHVFALDIEQF</sequence>
<evidence type="ECO:0000313" key="3">
    <source>
        <dbReference type="Proteomes" id="UP000091918"/>
    </source>
</evidence>
<proteinExistence type="predicted"/>
<dbReference type="EMBL" id="LGUA01001024">
    <property type="protein sequence ID" value="OAX79426.1"/>
    <property type="molecule type" value="Genomic_DNA"/>
</dbReference>
<dbReference type="OrthoDB" id="9983241at2759"/>
<feature type="chain" id="PRO_5008598154" description="Secreted protein" evidence="1">
    <location>
        <begin position="24"/>
        <end position="377"/>
    </location>
</feature>
<comment type="caution">
    <text evidence="2">The sequence shown here is derived from an EMBL/GenBank/DDBJ whole genome shotgun (WGS) entry which is preliminary data.</text>
</comment>
<name>A0A1B7NRS3_9EURO</name>
<reference evidence="2 3" key="1">
    <citation type="submission" date="2015-07" db="EMBL/GenBank/DDBJ databases">
        <title>Emmonsia species relationships and genome sequence.</title>
        <authorList>
            <person name="Cuomo C.A."/>
            <person name="Schwartz I.S."/>
            <person name="Kenyon C."/>
            <person name="de Hoog G.S."/>
            <person name="Govender N.P."/>
            <person name="Botha A."/>
            <person name="Moreno L."/>
            <person name="de Vries M."/>
            <person name="Munoz J.F."/>
            <person name="Stielow J.B."/>
        </authorList>
    </citation>
    <scope>NUCLEOTIDE SEQUENCE [LARGE SCALE GENOMIC DNA]</scope>
    <source>
        <strain evidence="2 3">CBS 136260</strain>
    </source>
</reference>
<organism evidence="2 3">
    <name type="scientific">Emergomyces africanus</name>
    <dbReference type="NCBI Taxonomy" id="1955775"/>
    <lineage>
        <taxon>Eukaryota</taxon>
        <taxon>Fungi</taxon>
        <taxon>Dikarya</taxon>
        <taxon>Ascomycota</taxon>
        <taxon>Pezizomycotina</taxon>
        <taxon>Eurotiomycetes</taxon>
        <taxon>Eurotiomycetidae</taxon>
        <taxon>Onygenales</taxon>
        <taxon>Ajellomycetaceae</taxon>
        <taxon>Emergomyces</taxon>
    </lineage>
</organism>
<keyword evidence="3" id="KW-1185">Reference proteome</keyword>
<keyword evidence="1" id="KW-0732">Signal</keyword>
<protein>
    <recommendedName>
        <fullName evidence="4">Secreted protein</fullName>
    </recommendedName>
</protein>
<evidence type="ECO:0008006" key="4">
    <source>
        <dbReference type="Google" id="ProtNLM"/>
    </source>
</evidence>